<gene>
    <name evidence="12" type="ORF">VCS650_LOCUS34195</name>
</gene>
<dbReference type="SUPFAM" id="SSF57850">
    <property type="entry name" value="RING/U-box"/>
    <property type="match status" value="2"/>
</dbReference>
<evidence type="ECO:0000256" key="6">
    <source>
        <dbReference type="ARBA" id="ARBA00022771"/>
    </source>
</evidence>
<keyword evidence="10" id="KW-1133">Transmembrane helix</keyword>
<dbReference type="PROSITE" id="PS50330">
    <property type="entry name" value="UIM"/>
    <property type="match status" value="1"/>
</dbReference>
<accession>A0A815HYZ0</accession>
<feature type="region of interest" description="Disordered" evidence="9">
    <location>
        <begin position="441"/>
        <end position="465"/>
    </location>
</feature>
<evidence type="ECO:0000256" key="9">
    <source>
        <dbReference type="SAM" id="MobiDB-lite"/>
    </source>
</evidence>
<evidence type="ECO:0000256" key="3">
    <source>
        <dbReference type="ARBA" id="ARBA00022679"/>
    </source>
</evidence>
<evidence type="ECO:0000256" key="2">
    <source>
        <dbReference type="ARBA" id="ARBA00012251"/>
    </source>
</evidence>
<evidence type="ECO:0000259" key="11">
    <source>
        <dbReference type="PROSITE" id="PS51873"/>
    </source>
</evidence>
<dbReference type="Gene3D" id="1.20.120.1750">
    <property type="match status" value="1"/>
</dbReference>
<reference evidence="12" key="1">
    <citation type="submission" date="2021-02" db="EMBL/GenBank/DDBJ databases">
        <authorList>
            <person name="Nowell W R."/>
        </authorList>
    </citation>
    <scope>NUCLEOTIDE SEQUENCE</scope>
</reference>
<proteinExistence type="predicted"/>
<dbReference type="GO" id="GO:0016567">
    <property type="term" value="P:protein ubiquitination"/>
    <property type="evidence" value="ECO:0007669"/>
    <property type="project" value="InterPro"/>
</dbReference>
<dbReference type="AlphaFoldDB" id="A0A815HYZ0"/>
<dbReference type="Pfam" id="PF01485">
    <property type="entry name" value="IBR"/>
    <property type="match status" value="1"/>
</dbReference>
<feature type="domain" description="RING-type" evidence="11">
    <location>
        <begin position="120"/>
        <end position="344"/>
    </location>
</feature>
<keyword evidence="5" id="KW-0677">Repeat</keyword>
<dbReference type="InterPro" id="IPR047551">
    <property type="entry name" value="BRcat_RBR_RNF217"/>
</dbReference>
<dbReference type="InterPro" id="IPR002867">
    <property type="entry name" value="IBR_dom"/>
</dbReference>
<dbReference type="EC" id="2.3.2.31" evidence="2"/>
<sequence length="465" mass="52314">MSDFPTTTNSTPSILSIAAEASSSIPSNDSFSTKARKNVLMYKHKSRDHSSSSSTSSDSSSSSNSVTSLSIHHNDDDDVSSIDDTNDQLTQIQERIHTLRRLLPRDSLSSSEEPPILILPNAECLVCLEELPIRPLSCCSSSVCSSCIYSHLSSHINEAQIRIACPSCPHIFTREELLMLLAEKDDTGEISEKYKRFYADINRQPHIKTCPQCCAIKEVDKTLFEGMRRKKHIPRRVNCDECHFDWCFYCHAPWHQRMTCKEYRAGEKLLREWAFQTDNNQKNAQQCPRCKVFISRNGGCPHMICSKCHCDFCYNCGKRRFAFKFLGSHESRLSPFGCKYNFYPDKPAIRYTVRGLVAGAATLAAPVAAVGAVALLAVGTTIGAPTYGTYRLVKHIRNKRRARRFQGRTVSSTSDVNDNVSTNIEDDDDILRAMEASLETHREEEAKRNGIKLHVADSDDDSFDD</sequence>
<dbReference type="PANTHER" id="PTHR11685">
    <property type="entry name" value="RBR FAMILY RING FINGER AND IBR DOMAIN-CONTAINING"/>
    <property type="match status" value="1"/>
</dbReference>
<dbReference type="Gene3D" id="3.30.40.10">
    <property type="entry name" value="Zinc/RING finger domain, C3HC4 (zinc finger)"/>
    <property type="match status" value="1"/>
</dbReference>
<keyword evidence="10" id="KW-0812">Transmembrane</keyword>
<dbReference type="CDD" id="cd20342">
    <property type="entry name" value="BRcat_RBR_RNF217"/>
    <property type="match status" value="1"/>
</dbReference>
<keyword evidence="10" id="KW-0472">Membrane</keyword>
<evidence type="ECO:0000256" key="10">
    <source>
        <dbReference type="SAM" id="Phobius"/>
    </source>
</evidence>
<keyword evidence="6" id="KW-0863">Zinc-finger</keyword>
<dbReference type="Proteomes" id="UP000663891">
    <property type="component" value="Unassembled WGS sequence"/>
</dbReference>
<dbReference type="InterPro" id="IPR013083">
    <property type="entry name" value="Znf_RING/FYVE/PHD"/>
</dbReference>
<evidence type="ECO:0000313" key="12">
    <source>
        <dbReference type="EMBL" id="CAF1358902.1"/>
    </source>
</evidence>
<dbReference type="PROSITE" id="PS51873">
    <property type="entry name" value="TRIAD"/>
    <property type="match status" value="1"/>
</dbReference>
<dbReference type="InterPro" id="IPR031127">
    <property type="entry name" value="E3_UB_ligase_RBR"/>
</dbReference>
<dbReference type="InterPro" id="IPR003903">
    <property type="entry name" value="UIM_dom"/>
</dbReference>
<comment type="catalytic activity">
    <reaction evidence="1">
        <text>[E2 ubiquitin-conjugating enzyme]-S-ubiquitinyl-L-cysteine + [acceptor protein]-L-lysine = [E2 ubiquitin-conjugating enzyme]-L-cysteine + [acceptor protein]-N(6)-ubiquitinyl-L-lysine.</text>
        <dbReference type="EC" id="2.3.2.31"/>
    </reaction>
</comment>
<protein>
    <recommendedName>
        <fullName evidence="2">RBR-type E3 ubiquitin transferase</fullName>
        <ecNumber evidence="2">2.3.2.31</ecNumber>
    </recommendedName>
</protein>
<dbReference type="Pfam" id="PF22191">
    <property type="entry name" value="IBR_1"/>
    <property type="match status" value="1"/>
</dbReference>
<evidence type="ECO:0000313" key="13">
    <source>
        <dbReference type="Proteomes" id="UP000663891"/>
    </source>
</evidence>
<keyword evidence="8" id="KW-0862">Zinc</keyword>
<keyword evidence="4" id="KW-0479">Metal-binding</keyword>
<organism evidence="12 13">
    <name type="scientific">Adineta steineri</name>
    <dbReference type="NCBI Taxonomy" id="433720"/>
    <lineage>
        <taxon>Eukaryota</taxon>
        <taxon>Metazoa</taxon>
        <taxon>Spiralia</taxon>
        <taxon>Gnathifera</taxon>
        <taxon>Rotifera</taxon>
        <taxon>Eurotatoria</taxon>
        <taxon>Bdelloidea</taxon>
        <taxon>Adinetida</taxon>
        <taxon>Adinetidae</taxon>
        <taxon>Adineta</taxon>
    </lineage>
</organism>
<dbReference type="InterPro" id="IPR044066">
    <property type="entry name" value="TRIAD_supradom"/>
</dbReference>
<dbReference type="GO" id="GO:0008270">
    <property type="term" value="F:zinc ion binding"/>
    <property type="evidence" value="ECO:0007669"/>
    <property type="project" value="UniProtKB-KW"/>
</dbReference>
<feature type="transmembrane region" description="Helical" evidence="10">
    <location>
        <begin position="367"/>
        <end position="393"/>
    </location>
</feature>
<feature type="compositionally biased region" description="Low complexity" evidence="9">
    <location>
        <begin position="51"/>
        <end position="71"/>
    </location>
</feature>
<evidence type="ECO:0000256" key="5">
    <source>
        <dbReference type="ARBA" id="ARBA00022737"/>
    </source>
</evidence>
<feature type="compositionally biased region" description="Basic residues" evidence="9">
    <location>
        <begin position="36"/>
        <end position="47"/>
    </location>
</feature>
<dbReference type="GO" id="GO:0061630">
    <property type="term" value="F:ubiquitin protein ligase activity"/>
    <property type="evidence" value="ECO:0007669"/>
    <property type="project" value="UniProtKB-EC"/>
</dbReference>
<keyword evidence="7" id="KW-0833">Ubl conjugation pathway</keyword>
<evidence type="ECO:0000256" key="8">
    <source>
        <dbReference type="ARBA" id="ARBA00022833"/>
    </source>
</evidence>
<dbReference type="OrthoDB" id="10009520at2759"/>
<keyword evidence="3" id="KW-0808">Transferase</keyword>
<name>A0A815HYZ0_9BILA</name>
<dbReference type="EMBL" id="CAJNON010000704">
    <property type="protein sequence ID" value="CAF1358902.1"/>
    <property type="molecule type" value="Genomic_DNA"/>
</dbReference>
<feature type="region of interest" description="Disordered" evidence="9">
    <location>
        <begin position="36"/>
        <end position="83"/>
    </location>
</feature>
<evidence type="ECO:0000256" key="4">
    <source>
        <dbReference type="ARBA" id="ARBA00022723"/>
    </source>
</evidence>
<evidence type="ECO:0000256" key="7">
    <source>
        <dbReference type="ARBA" id="ARBA00022786"/>
    </source>
</evidence>
<evidence type="ECO:0000256" key="1">
    <source>
        <dbReference type="ARBA" id="ARBA00001798"/>
    </source>
</evidence>
<comment type="caution">
    <text evidence="12">The sequence shown here is derived from an EMBL/GenBank/DDBJ whole genome shotgun (WGS) entry which is preliminary data.</text>
</comment>
<dbReference type="SMART" id="SM00647">
    <property type="entry name" value="IBR"/>
    <property type="match status" value="2"/>
</dbReference>